<dbReference type="EMBL" id="CP061539">
    <property type="protein sequence ID" value="QNV37961.1"/>
    <property type="molecule type" value="Genomic_DNA"/>
</dbReference>
<keyword evidence="2" id="KW-1185">Reference proteome</keyword>
<reference evidence="1 2" key="1">
    <citation type="submission" date="2020-09" db="EMBL/GenBank/DDBJ databases">
        <title>Investigation of environmental microbes.</title>
        <authorList>
            <person name="Ou Y."/>
            <person name="Kang Q."/>
        </authorList>
    </citation>
    <scope>NUCLEOTIDE SEQUENCE [LARGE SCALE GENOMIC DNA]</scope>
    <source>
        <strain evidence="1 2">KJZ-14</strain>
    </source>
</reference>
<evidence type="ECO:0008006" key="3">
    <source>
        <dbReference type="Google" id="ProtNLM"/>
    </source>
</evidence>
<name>A0A7H2BE65_9MICC</name>
<dbReference type="PANTHER" id="PTHR36974:SF1">
    <property type="entry name" value="DOXX FAMILY MEMBRANE PROTEIN"/>
    <property type="match status" value="1"/>
</dbReference>
<accession>A0A7H2BE65</accession>
<dbReference type="AlphaFoldDB" id="A0A7H2BE65"/>
<dbReference type="Proteomes" id="UP000516404">
    <property type="component" value="Chromosome"/>
</dbReference>
<proteinExistence type="predicted"/>
<gene>
    <name evidence="1" type="ORF">IDM49_01285</name>
</gene>
<evidence type="ECO:0000313" key="2">
    <source>
        <dbReference type="Proteomes" id="UP000516404"/>
    </source>
</evidence>
<evidence type="ECO:0000313" key="1">
    <source>
        <dbReference type="EMBL" id="QNV37961.1"/>
    </source>
</evidence>
<dbReference type="KEGG" id="rter:IDM49_01285"/>
<protein>
    <recommendedName>
        <fullName evidence="3">DoxX family membrane protein</fullName>
    </recommendedName>
</protein>
<dbReference type="PANTHER" id="PTHR36974">
    <property type="entry name" value="MEMBRANE PROTEIN-RELATED"/>
    <property type="match status" value="1"/>
</dbReference>
<organism evidence="1 2">
    <name type="scientific">Rothia terrae</name>
    <dbReference type="NCBI Taxonomy" id="396015"/>
    <lineage>
        <taxon>Bacteria</taxon>
        <taxon>Bacillati</taxon>
        <taxon>Actinomycetota</taxon>
        <taxon>Actinomycetes</taxon>
        <taxon>Micrococcales</taxon>
        <taxon>Micrococcaceae</taxon>
        <taxon>Rothia</taxon>
    </lineage>
</organism>
<sequence length="139" mass="14766">MENMNPFKKDPTETTGQKLTRLGMGAGLTFMGALHFKKDSVPSFASIVPPWVPGKPETTVYASGVAELALGLAMLTAPSARRASGLGAAALFVAVFPANVYQYTEGIDVPGLIDTDAKRLRRLPMQIPMIAGALYVAKK</sequence>